<evidence type="ECO:0000313" key="1">
    <source>
        <dbReference type="EMBL" id="CAG4992276.1"/>
    </source>
</evidence>
<gene>
    <name evidence="1" type="ORF">DYBT9275_00929</name>
</gene>
<protein>
    <submittedName>
        <fullName evidence="1">Uncharacterized protein</fullName>
    </submittedName>
</protein>
<dbReference type="Pfam" id="PF20553">
    <property type="entry name" value="Methyltransf_35"/>
    <property type="match status" value="1"/>
</dbReference>
<dbReference type="InterPro" id="IPR046788">
    <property type="entry name" value="Methyltransf_35"/>
</dbReference>
<accession>A0A916J975</accession>
<name>A0A916J975_9BACT</name>
<comment type="caution">
    <text evidence="1">The sequence shown here is derived from an EMBL/GenBank/DDBJ whole genome shotgun (WGS) entry which is preliminary data.</text>
</comment>
<dbReference type="AlphaFoldDB" id="A0A916J975"/>
<dbReference type="Proteomes" id="UP000680038">
    <property type="component" value="Unassembled WGS sequence"/>
</dbReference>
<keyword evidence="2" id="KW-1185">Reference proteome</keyword>
<sequence length="336" mass="38853">MSGGYVWYHLRPNKAVERQLFIELLAKLNRYLPISDYCYISFGGPYFEDFKLIHTHFANTKMISIEEDPNVFERQKFNLPHACIRTENCTSGQFITDRLDSNESNIIWLDYASASDQLRQFTEFQSLLSKSRLYDVIKITLNANPSSLFDGSQRKIDGSNYTSAELYSNRLEKLNERIGSFLPNNLVANQMTKDQYPAVLNRALDIAASQIITTVDNNLRFQPLTSFYYGDSEHQMLTVTGIVINHTEITEFLKATGIDKWDLASTVWGTTKLIQVPALTAKEKYTLDQKIPNQDIGELQAVLGFYFDQKKKIHDQILDSYQKYYRYYPSYHKVVS</sequence>
<reference evidence="1" key="1">
    <citation type="submission" date="2021-04" db="EMBL/GenBank/DDBJ databases">
        <authorList>
            <person name="Rodrigo-Torres L."/>
            <person name="Arahal R. D."/>
            <person name="Lucena T."/>
        </authorList>
    </citation>
    <scope>NUCLEOTIDE SEQUENCE</scope>
    <source>
        <strain evidence="1">CECT 9275</strain>
    </source>
</reference>
<organism evidence="1 2">
    <name type="scientific">Dyadobacter helix</name>
    <dbReference type="NCBI Taxonomy" id="2822344"/>
    <lineage>
        <taxon>Bacteria</taxon>
        <taxon>Pseudomonadati</taxon>
        <taxon>Bacteroidota</taxon>
        <taxon>Cytophagia</taxon>
        <taxon>Cytophagales</taxon>
        <taxon>Spirosomataceae</taxon>
        <taxon>Dyadobacter</taxon>
    </lineage>
</organism>
<dbReference type="EMBL" id="CAJRAF010000001">
    <property type="protein sequence ID" value="CAG4992276.1"/>
    <property type="molecule type" value="Genomic_DNA"/>
</dbReference>
<proteinExistence type="predicted"/>
<evidence type="ECO:0000313" key="2">
    <source>
        <dbReference type="Proteomes" id="UP000680038"/>
    </source>
</evidence>
<dbReference type="RefSeq" id="WP_215237634.1">
    <property type="nucleotide sequence ID" value="NZ_CAJRAF010000001.1"/>
</dbReference>